<proteinExistence type="predicted"/>
<reference evidence="2 3" key="1">
    <citation type="journal article" date="2019" name="Sci. Rep.">
        <title>Orb-weaving spider Araneus ventricosus genome elucidates the spidroin gene catalogue.</title>
        <authorList>
            <person name="Kono N."/>
            <person name="Nakamura H."/>
            <person name="Ohtoshi R."/>
            <person name="Moran D.A.P."/>
            <person name="Shinohara A."/>
            <person name="Yoshida Y."/>
            <person name="Fujiwara M."/>
            <person name="Mori M."/>
            <person name="Tomita M."/>
            <person name="Arakawa K."/>
        </authorList>
    </citation>
    <scope>NUCLEOTIDE SEQUENCE [LARGE SCALE GENOMIC DNA]</scope>
</reference>
<dbReference type="EMBL" id="BGPR01013779">
    <property type="protein sequence ID" value="GBN62170.1"/>
    <property type="molecule type" value="Genomic_DNA"/>
</dbReference>
<keyword evidence="3" id="KW-1185">Reference proteome</keyword>
<accession>A0A4Y2QG39</accession>
<dbReference type="AlphaFoldDB" id="A0A4Y2QG39"/>
<name>A0A4Y2QG39_ARAVE</name>
<evidence type="ECO:0000313" key="2">
    <source>
        <dbReference type="EMBL" id="GBN62170.1"/>
    </source>
</evidence>
<protein>
    <submittedName>
        <fullName evidence="2">Uncharacterized protein</fullName>
    </submittedName>
</protein>
<dbReference type="Proteomes" id="UP000499080">
    <property type="component" value="Unassembled WGS sequence"/>
</dbReference>
<evidence type="ECO:0000256" key="1">
    <source>
        <dbReference type="SAM" id="MobiDB-lite"/>
    </source>
</evidence>
<feature type="compositionally biased region" description="Basic and acidic residues" evidence="1">
    <location>
        <begin position="16"/>
        <end position="29"/>
    </location>
</feature>
<feature type="region of interest" description="Disordered" evidence="1">
    <location>
        <begin position="16"/>
        <end position="37"/>
    </location>
</feature>
<sequence>MASKFAKVNNTLLEQLEKSKSPEELDRTSGMDANAKNSGCLKTKLRRDTCSVCGIPESKLFLIPSDENRYV</sequence>
<comment type="caution">
    <text evidence="2">The sequence shown here is derived from an EMBL/GenBank/DDBJ whole genome shotgun (WGS) entry which is preliminary data.</text>
</comment>
<organism evidence="2 3">
    <name type="scientific">Araneus ventricosus</name>
    <name type="common">Orbweaver spider</name>
    <name type="synonym">Epeira ventricosa</name>
    <dbReference type="NCBI Taxonomy" id="182803"/>
    <lineage>
        <taxon>Eukaryota</taxon>
        <taxon>Metazoa</taxon>
        <taxon>Ecdysozoa</taxon>
        <taxon>Arthropoda</taxon>
        <taxon>Chelicerata</taxon>
        <taxon>Arachnida</taxon>
        <taxon>Araneae</taxon>
        <taxon>Araneomorphae</taxon>
        <taxon>Entelegynae</taxon>
        <taxon>Araneoidea</taxon>
        <taxon>Araneidae</taxon>
        <taxon>Araneus</taxon>
    </lineage>
</organism>
<gene>
    <name evidence="2" type="ORF">AVEN_61403_1</name>
</gene>
<evidence type="ECO:0000313" key="3">
    <source>
        <dbReference type="Proteomes" id="UP000499080"/>
    </source>
</evidence>